<keyword evidence="2" id="KW-0805">Transcription regulation</keyword>
<evidence type="ECO:0000313" key="7">
    <source>
        <dbReference type="EMBL" id="MBA0621295.1"/>
    </source>
</evidence>
<evidence type="ECO:0000256" key="5">
    <source>
        <dbReference type="ARBA" id="ARBA00023242"/>
    </source>
</evidence>
<dbReference type="GO" id="GO:0003700">
    <property type="term" value="F:DNA-binding transcription factor activity"/>
    <property type="evidence" value="ECO:0007669"/>
    <property type="project" value="InterPro"/>
</dbReference>
<comment type="subcellular location">
    <subcellularLocation>
        <location evidence="1">Nucleus</location>
    </subcellularLocation>
</comment>
<keyword evidence="8" id="KW-1185">Reference proteome</keyword>
<keyword evidence="4" id="KW-0804">Transcription</keyword>
<dbReference type="InterPro" id="IPR003657">
    <property type="entry name" value="WRKY_dom"/>
</dbReference>
<evidence type="ECO:0000256" key="1">
    <source>
        <dbReference type="ARBA" id="ARBA00004123"/>
    </source>
</evidence>
<dbReference type="InterPro" id="IPR036576">
    <property type="entry name" value="WRKY_dom_sf"/>
</dbReference>
<dbReference type="Pfam" id="PF03106">
    <property type="entry name" value="WRKY"/>
    <property type="match status" value="1"/>
</dbReference>
<dbReference type="GO" id="GO:0005634">
    <property type="term" value="C:nucleus"/>
    <property type="evidence" value="ECO:0007669"/>
    <property type="project" value="UniProtKB-SubCell"/>
</dbReference>
<dbReference type="InterPro" id="IPR044810">
    <property type="entry name" value="WRKY_plant"/>
</dbReference>
<dbReference type="Gene3D" id="2.20.25.80">
    <property type="entry name" value="WRKY domain"/>
    <property type="match status" value="1"/>
</dbReference>
<dbReference type="Pfam" id="PF20452">
    <property type="entry name" value="Calmod_bind_C"/>
    <property type="match status" value="1"/>
</dbReference>
<organism evidence="7 8">
    <name type="scientific">Gossypium davidsonii</name>
    <name type="common">Davidson's cotton</name>
    <name type="synonym">Gossypium klotzschianum subsp. davidsonii</name>
    <dbReference type="NCBI Taxonomy" id="34287"/>
    <lineage>
        <taxon>Eukaryota</taxon>
        <taxon>Viridiplantae</taxon>
        <taxon>Streptophyta</taxon>
        <taxon>Embryophyta</taxon>
        <taxon>Tracheophyta</taxon>
        <taxon>Spermatophyta</taxon>
        <taxon>Magnoliopsida</taxon>
        <taxon>eudicotyledons</taxon>
        <taxon>Gunneridae</taxon>
        <taxon>Pentapetalae</taxon>
        <taxon>rosids</taxon>
        <taxon>malvids</taxon>
        <taxon>Malvales</taxon>
        <taxon>Malvaceae</taxon>
        <taxon>Malvoideae</taxon>
        <taxon>Gossypium</taxon>
    </lineage>
</organism>
<dbReference type="Proteomes" id="UP000593561">
    <property type="component" value="Unassembled WGS sequence"/>
</dbReference>
<proteinExistence type="predicted"/>
<dbReference type="InterPro" id="IPR046830">
    <property type="entry name" value="Calmod_bind_M"/>
</dbReference>
<evidence type="ECO:0000313" key="8">
    <source>
        <dbReference type="Proteomes" id="UP000593561"/>
    </source>
</evidence>
<dbReference type="SMART" id="SM00774">
    <property type="entry name" value="WRKY"/>
    <property type="match status" value="1"/>
</dbReference>
<keyword evidence="5" id="KW-0539">Nucleus</keyword>
<evidence type="ECO:0000259" key="6">
    <source>
        <dbReference type="PROSITE" id="PS50811"/>
    </source>
</evidence>
<dbReference type="InterPro" id="IPR046829">
    <property type="entry name" value="Calmod_bind_C"/>
</dbReference>
<dbReference type="GO" id="GO:0043565">
    <property type="term" value="F:sequence-specific DNA binding"/>
    <property type="evidence" value="ECO:0007669"/>
    <property type="project" value="InterPro"/>
</dbReference>
<dbReference type="PROSITE" id="PS50811">
    <property type="entry name" value="WRKY"/>
    <property type="match status" value="1"/>
</dbReference>
<evidence type="ECO:0000256" key="3">
    <source>
        <dbReference type="ARBA" id="ARBA00023125"/>
    </source>
</evidence>
<dbReference type="EMBL" id="JABFAC010000008">
    <property type="protein sequence ID" value="MBA0621295.1"/>
    <property type="molecule type" value="Genomic_DNA"/>
</dbReference>
<name>A0A7J8S5Q9_GOSDV</name>
<dbReference type="PANTHER" id="PTHR31282">
    <property type="entry name" value="WRKY TRANSCRIPTION FACTOR 21-RELATED"/>
    <property type="match status" value="1"/>
</dbReference>
<reference evidence="7 8" key="1">
    <citation type="journal article" date="2019" name="Genome Biol. Evol.">
        <title>Insights into the evolution of the New World diploid cottons (Gossypium, subgenus Houzingenia) based on genome sequencing.</title>
        <authorList>
            <person name="Grover C.E."/>
            <person name="Arick M.A. 2nd"/>
            <person name="Thrash A."/>
            <person name="Conover J.L."/>
            <person name="Sanders W.S."/>
            <person name="Peterson D.G."/>
            <person name="Frelichowski J.E."/>
            <person name="Scheffler J.A."/>
            <person name="Scheffler B.E."/>
            <person name="Wendel J.F."/>
        </authorList>
    </citation>
    <scope>NUCLEOTIDE SEQUENCE [LARGE SCALE GENOMIC DNA]</scope>
    <source>
        <strain evidence="7">27</strain>
        <tissue evidence="7">Leaf</tissue>
    </source>
</reference>
<protein>
    <recommendedName>
        <fullName evidence="6">WRKY domain-containing protein</fullName>
    </recommendedName>
</protein>
<dbReference type="Pfam" id="PF20451">
    <property type="entry name" value="Calmod_bind_M"/>
    <property type="match status" value="1"/>
</dbReference>
<dbReference type="GO" id="GO:0005516">
    <property type="term" value="F:calmodulin binding"/>
    <property type="evidence" value="ECO:0007669"/>
    <property type="project" value="UniProtKB-ARBA"/>
</dbReference>
<dbReference type="Pfam" id="PF10533">
    <property type="entry name" value="Plant_zn_clust"/>
    <property type="match status" value="1"/>
</dbReference>
<feature type="domain" description="WRKY" evidence="6">
    <location>
        <begin position="292"/>
        <end position="358"/>
    </location>
</feature>
<dbReference type="FunFam" id="2.20.25.80:FF:000004">
    <property type="entry name" value="WRKY transcription factor 65"/>
    <property type="match status" value="1"/>
</dbReference>
<comment type="caution">
    <text evidence="7">The sequence shown here is derived from an EMBL/GenBank/DDBJ whole genome shotgun (WGS) entry which is preliminary data.</text>
</comment>
<evidence type="ECO:0000256" key="2">
    <source>
        <dbReference type="ARBA" id="ARBA00023015"/>
    </source>
</evidence>
<evidence type="ECO:0000256" key="4">
    <source>
        <dbReference type="ARBA" id="ARBA00023163"/>
    </source>
</evidence>
<accession>A0A7J8S5Q9</accession>
<keyword evidence="3" id="KW-0238">DNA-binding</keyword>
<sequence>MLGDEVWRLDRIDKNGIIHKRLASEGINTVQDFLKMWVVNPGELRRILGPIMSERKLDHAINHARTCVMGNKYYVFRGSNYRILLNPICQLMGAEVNGSIYPTHSLSNIDTVYLEKLVRQAYVNWCSLEEIEGISNEIIGLLTQDIMAQRMGANVMNTIPSNLPAMPPSGPWLAEIPDHPVLMDNSNVLSSPTTGECAVQYLNQKNNSGNDQQTISREDNNSTIVCQVPPPSQSNSSAMTSELSATALPTGSDLIQSRAPADAHSWHCYGTKGKKRKHRVKRSIKVPSIGNKLVDIPPDDYSWRKYGQKPIKGSPYPRGYYKCSSMRGCPARKHSERCLEEPSMLIVTYEGEHNHPKLPSQATT</sequence>
<dbReference type="AlphaFoldDB" id="A0A7J8S5Q9"/>
<dbReference type="InterPro" id="IPR018872">
    <property type="entry name" value="Zn-cluster-dom"/>
</dbReference>
<dbReference type="SUPFAM" id="SSF118290">
    <property type="entry name" value="WRKY DNA-binding domain"/>
    <property type="match status" value="1"/>
</dbReference>
<gene>
    <name evidence="7" type="ORF">Godav_006936</name>
</gene>